<feature type="transmembrane region" description="Helical" evidence="5">
    <location>
        <begin position="128"/>
        <end position="145"/>
    </location>
</feature>
<keyword evidence="3 5" id="KW-1133">Transmembrane helix</keyword>
<feature type="domain" description="EamA" evidence="6">
    <location>
        <begin position="3"/>
        <end position="142"/>
    </location>
</feature>
<dbReference type="InterPro" id="IPR050638">
    <property type="entry name" value="AA-Vitamin_Transporters"/>
</dbReference>
<proteinExistence type="predicted"/>
<comment type="subcellular location">
    <subcellularLocation>
        <location evidence="1">Membrane</location>
        <topology evidence="1">Multi-pass membrane protein</topology>
    </subcellularLocation>
</comment>
<dbReference type="PANTHER" id="PTHR32322">
    <property type="entry name" value="INNER MEMBRANE TRANSPORTER"/>
    <property type="match status" value="1"/>
</dbReference>
<keyword evidence="4 5" id="KW-0472">Membrane</keyword>
<evidence type="ECO:0000259" key="6">
    <source>
        <dbReference type="Pfam" id="PF00892"/>
    </source>
</evidence>
<dbReference type="InterPro" id="IPR000620">
    <property type="entry name" value="EamA_dom"/>
</dbReference>
<keyword evidence="2 5" id="KW-0812">Transmembrane</keyword>
<sequence>MLLLYYLFVNVIWGISPIFEKYLLRKINILSFIIIGSGIQFLAALLLMLYYDNAYIIKDATILLNDTSIITGIFFITILLFISKYLYLYIVNNDKSIALVAILTSIYPVLTLIFGYLYLNETITGEEFLGFILILLGIFLINYSSSNKLHMISKDV</sequence>
<evidence type="ECO:0000256" key="3">
    <source>
        <dbReference type="ARBA" id="ARBA00022989"/>
    </source>
</evidence>
<dbReference type="InterPro" id="IPR037185">
    <property type="entry name" value="EmrE-like"/>
</dbReference>
<dbReference type="Gene3D" id="1.10.3730.20">
    <property type="match status" value="1"/>
</dbReference>
<evidence type="ECO:0000256" key="5">
    <source>
        <dbReference type="SAM" id="Phobius"/>
    </source>
</evidence>
<reference evidence="7" key="1">
    <citation type="journal article" date="2020" name="Nature">
        <title>Giant virus diversity and host interactions through global metagenomics.</title>
        <authorList>
            <person name="Schulz F."/>
            <person name="Roux S."/>
            <person name="Paez-Espino D."/>
            <person name="Jungbluth S."/>
            <person name="Walsh D.A."/>
            <person name="Denef V.J."/>
            <person name="McMahon K.D."/>
            <person name="Konstantinidis K.T."/>
            <person name="Eloe-Fadrosh E.A."/>
            <person name="Kyrpides N.C."/>
            <person name="Woyke T."/>
        </authorList>
    </citation>
    <scope>NUCLEOTIDE SEQUENCE</scope>
    <source>
        <strain evidence="7">GVMAG-M-3300027769-26</strain>
    </source>
</reference>
<dbReference type="AlphaFoldDB" id="A0A6C0L9X9"/>
<evidence type="ECO:0000256" key="4">
    <source>
        <dbReference type="ARBA" id="ARBA00023136"/>
    </source>
</evidence>
<dbReference type="SUPFAM" id="SSF103481">
    <property type="entry name" value="Multidrug resistance efflux transporter EmrE"/>
    <property type="match status" value="1"/>
</dbReference>
<dbReference type="PANTHER" id="PTHR32322:SF2">
    <property type="entry name" value="EAMA DOMAIN-CONTAINING PROTEIN"/>
    <property type="match status" value="1"/>
</dbReference>
<organism evidence="7">
    <name type="scientific">viral metagenome</name>
    <dbReference type="NCBI Taxonomy" id="1070528"/>
    <lineage>
        <taxon>unclassified sequences</taxon>
        <taxon>metagenomes</taxon>
        <taxon>organismal metagenomes</taxon>
    </lineage>
</organism>
<evidence type="ECO:0000256" key="1">
    <source>
        <dbReference type="ARBA" id="ARBA00004141"/>
    </source>
</evidence>
<feature type="transmembrane region" description="Helical" evidence="5">
    <location>
        <begin position="97"/>
        <end position="116"/>
    </location>
</feature>
<protein>
    <recommendedName>
        <fullName evidence="6">EamA domain-containing protein</fullName>
    </recommendedName>
</protein>
<dbReference type="GO" id="GO:0016020">
    <property type="term" value="C:membrane"/>
    <property type="evidence" value="ECO:0007669"/>
    <property type="project" value="UniProtKB-SubCell"/>
</dbReference>
<feature type="transmembrane region" description="Helical" evidence="5">
    <location>
        <begin position="29"/>
        <end position="49"/>
    </location>
</feature>
<name>A0A6C0L9X9_9ZZZZ</name>
<evidence type="ECO:0000313" key="7">
    <source>
        <dbReference type="EMBL" id="QHU27779.1"/>
    </source>
</evidence>
<dbReference type="Pfam" id="PF00892">
    <property type="entry name" value="EamA"/>
    <property type="match status" value="1"/>
</dbReference>
<feature type="transmembrane region" description="Helical" evidence="5">
    <location>
        <begin position="69"/>
        <end position="90"/>
    </location>
</feature>
<dbReference type="EMBL" id="MN740462">
    <property type="protein sequence ID" value="QHU27779.1"/>
    <property type="molecule type" value="Genomic_DNA"/>
</dbReference>
<evidence type="ECO:0000256" key="2">
    <source>
        <dbReference type="ARBA" id="ARBA00022692"/>
    </source>
</evidence>
<accession>A0A6C0L9X9</accession>